<dbReference type="InterPro" id="IPR043128">
    <property type="entry name" value="Rev_trsase/Diguanyl_cyclase"/>
</dbReference>
<name>A0A4R1J8Q5_9GAMM</name>
<evidence type="ECO:0000259" key="1">
    <source>
        <dbReference type="PROSITE" id="PS50883"/>
    </source>
</evidence>
<dbReference type="InterPro" id="IPR050706">
    <property type="entry name" value="Cyclic-di-GMP_PDE-like"/>
</dbReference>
<proteinExistence type="predicted"/>
<evidence type="ECO:0000313" key="4">
    <source>
        <dbReference type="Proteomes" id="UP000295565"/>
    </source>
</evidence>
<dbReference type="Pfam" id="PF00990">
    <property type="entry name" value="GGDEF"/>
    <property type="match status" value="1"/>
</dbReference>
<feature type="domain" description="GGDEF" evidence="2">
    <location>
        <begin position="146"/>
        <end position="283"/>
    </location>
</feature>
<dbReference type="PROSITE" id="PS50887">
    <property type="entry name" value="GGDEF"/>
    <property type="match status" value="1"/>
</dbReference>
<dbReference type="InterPro" id="IPR035919">
    <property type="entry name" value="EAL_sf"/>
</dbReference>
<dbReference type="InterPro" id="IPR029787">
    <property type="entry name" value="Nucleotide_cyclase"/>
</dbReference>
<comment type="caution">
    <text evidence="3">The sequence shown here is derived from an EMBL/GenBank/DDBJ whole genome shotgun (WGS) entry which is preliminary data.</text>
</comment>
<dbReference type="AlphaFoldDB" id="A0A4R1J8Q5"/>
<dbReference type="PANTHER" id="PTHR33121">
    <property type="entry name" value="CYCLIC DI-GMP PHOSPHODIESTERASE PDEF"/>
    <property type="match status" value="1"/>
</dbReference>
<reference evidence="3 4" key="1">
    <citation type="submission" date="2019-03" db="EMBL/GenBank/DDBJ databases">
        <title>Genomic Encyclopedia of Type Strains, Phase IV (KMG-IV): sequencing the most valuable type-strain genomes for metagenomic binning, comparative biology and taxonomic classification.</title>
        <authorList>
            <person name="Goeker M."/>
        </authorList>
    </citation>
    <scope>NUCLEOTIDE SEQUENCE [LARGE SCALE GENOMIC DNA]</scope>
    <source>
        <strain evidence="3 4">DSM 18577</strain>
    </source>
</reference>
<evidence type="ECO:0000259" key="2">
    <source>
        <dbReference type="PROSITE" id="PS50887"/>
    </source>
</evidence>
<protein>
    <submittedName>
        <fullName evidence="3">EAL domain-containing protein (Putative c-di-GMP-specific phosphodiesterase class I)</fullName>
    </submittedName>
</protein>
<dbReference type="Gene3D" id="3.20.20.450">
    <property type="entry name" value="EAL domain"/>
    <property type="match status" value="1"/>
</dbReference>
<dbReference type="SMART" id="SM00052">
    <property type="entry name" value="EAL"/>
    <property type="match status" value="1"/>
</dbReference>
<dbReference type="Pfam" id="PF00563">
    <property type="entry name" value="EAL"/>
    <property type="match status" value="1"/>
</dbReference>
<dbReference type="Gene3D" id="3.30.70.270">
    <property type="match status" value="1"/>
</dbReference>
<accession>A0A4R1J8Q5</accession>
<dbReference type="GO" id="GO:0071111">
    <property type="term" value="F:cyclic-guanylate-specific phosphodiesterase activity"/>
    <property type="evidence" value="ECO:0007669"/>
    <property type="project" value="InterPro"/>
</dbReference>
<evidence type="ECO:0000313" key="3">
    <source>
        <dbReference type="EMBL" id="TCK46958.1"/>
    </source>
</evidence>
<dbReference type="RefSeq" id="WP_131913855.1">
    <property type="nucleotide sequence ID" value="NZ_OU594967.1"/>
</dbReference>
<dbReference type="SUPFAM" id="SSF141868">
    <property type="entry name" value="EAL domain-like"/>
    <property type="match status" value="1"/>
</dbReference>
<dbReference type="PANTHER" id="PTHR33121:SF79">
    <property type="entry name" value="CYCLIC DI-GMP PHOSPHODIESTERASE PDED-RELATED"/>
    <property type="match status" value="1"/>
</dbReference>
<feature type="domain" description="EAL" evidence="1">
    <location>
        <begin position="285"/>
        <end position="535"/>
    </location>
</feature>
<keyword evidence="4" id="KW-1185">Reference proteome</keyword>
<dbReference type="InterPro" id="IPR000160">
    <property type="entry name" value="GGDEF_dom"/>
</dbReference>
<dbReference type="PROSITE" id="PS50883">
    <property type="entry name" value="EAL"/>
    <property type="match status" value="1"/>
</dbReference>
<sequence length="535" mass="61212">MLTSTYHFKSSHKRELFNKCLTPAFVCDAKGRLLDANVAAEPLLSDQQTKNLWHIFDMGREELSTQDKHCQVVSLIQDSSQQSLFLLYVDKLDAKDQIYLVRAKPQLKYFNQPLGVRERPFFYDALTGLANHYAWYRRDQHRLYSAPCALVLIKLHNLRAINILVGMQSGDELLRELGESFKAMSSSSIHIYRFPGAKFLLVLNQPVESLENWLYENLSQLLRDELSCQDLQGMHLDWRAGATLYRNQETAQALMEECSIAMAHTSPSYPYVCYRDEYQMVIAHRNRQQNRIYQALENEQLDLWLQPQTLASGKIVGYECLCRLEDSNGEVIPPDEFLPYVDLNNWYAWLAQLVWARACELLSDWDDRLGHVPLSINLAGPELLDERFYQMLLKCYSQSALLRQRLGLELTETSMVGQLAQTKQRLSSLAQAGVTVLIDDFGTGHASLAQLVDLSISILKIDRLFVSHVLDSSIHSNIIKASVELANSLDMKVIVEGVETAEELHALKALGCKMFQGFYFGHPQSYQKLLEQFKS</sequence>
<dbReference type="OrthoDB" id="6324269at2"/>
<dbReference type="CDD" id="cd01948">
    <property type="entry name" value="EAL"/>
    <property type="match status" value="1"/>
</dbReference>
<gene>
    <name evidence="3" type="ORF">EV690_3110</name>
</gene>
<dbReference type="EMBL" id="SMGD01000016">
    <property type="protein sequence ID" value="TCK46958.1"/>
    <property type="molecule type" value="Genomic_DNA"/>
</dbReference>
<dbReference type="SMART" id="SM00267">
    <property type="entry name" value="GGDEF"/>
    <property type="match status" value="1"/>
</dbReference>
<dbReference type="Proteomes" id="UP000295565">
    <property type="component" value="Unassembled WGS sequence"/>
</dbReference>
<dbReference type="SUPFAM" id="SSF55073">
    <property type="entry name" value="Nucleotide cyclase"/>
    <property type="match status" value="1"/>
</dbReference>
<organism evidence="3 4">
    <name type="scientific">Celerinatantimonas diazotrophica</name>
    <dbReference type="NCBI Taxonomy" id="412034"/>
    <lineage>
        <taxon>Bacteria</taxon>
        <taxon>Pseudomonadati</taxon>
        <taxon>Pseudomonadota</taxon>
        <taxon>Gammaproteobacteria</taxon>
        <taxon>Celerinatantimonadaceae</taxon>
        <taxon>Celerinatantimonas</taxon>
    </lineage>
</organism>
<dbReference type="InterPro" id="IPR001633">
    <property type="entry name" value="EAL_dom"/>
</dbReference>